<evidence type="ECO:0000313" key="2">
    <source>
        <dbReference type="Proteomes" id="UP001596047"/>
    </source>
</evidence>
<protein>
    <submittedName>
        <fullName evidence="1">DUF6483 family protein</fullName>
    </submittedName>
</protein>
<comment type="caution">
    <text evidence="1">The sequence shown here is derived from an EMBL/GenBank/DDBJ whole genome shotgun (WGS) entry which is preliminary data.</text>
</comment>
<sequence length="221" mass="25247">MFERDYFMRMIGQMAQVMGQMMGLRKERKQEEALLVIDDLFNQQFRMNAKLIRSLSDADLVRIMTTNGVVETANLHAIALLMKEEAEILDELGRPDQSYISRLKAFHLFIRLSLLDAPALLRTPSEEAADLAVKLNVYELPAATKLLMFEWYEADKRYDQAENVLHELLEDGEVQGGEADEFYRRLLLLPDELLSGGGLPRGEVIEGRKRILMDKEGLGAE</sequence>
<dbReference type="RefSeq" id="WP_379191483.1">
    <property type="nucleotide sequence ID" value="NZ_JBHSOW010000106.1"/>
</dbReference>
<name>A0ABW0W8L8_9BACL</name>
<dbReference type="Proteomes" id="UP001596047">
    <property type="component" value="Unassembled WGS sequence"/>
</dbReference>
<gene>
    <name evidence="1" type="ORF">ACFPYJ_27760</name>
</gene>
<dbReference type="Pfam" id="PF20092">
    <property type="entry name" value="DUF6483"/>
    <property type="match status" value="1"/>
</dbReference>
<evidence type="ECO:0000313" key="1">
    <source>
        <dbReference type="EMBL" id="MFC5652831.1"/>
    </source>
</evidence>
<dbReference type="InterPro" id="IPR045507">
    <property type="entry name" value="DUF6483"/>
</dbReference>
<reference evidence="2" key="1">
    <citation type="journal article" date="2019" name="Int. J. Syst. Evol. Microbiol.">
        <title>The Global Catalogue of Microorganisms (GCM) 10K type strain sequencing project: providing services to taxonomists for standard genome sequencing and annotation.</title>
        <authorList>
            <consortium name="The Broad Institute Genomics Platform"/>
            <consortium name="The Broad Institute Genome Sequencing Center for Infectious Disease"/>
            <person name="Wu L."/>
            <person name="Ma J."/>
        </authorList>
    </citation>
    <scope>NUCLEOTIDE SEQUENCE [LARGE SCALE GENOMIC DNA]</scope>
    <source>
        <strain evidence="2">CGMCC 1.3240</strain>
    </source>
</reference>
<keyword evidence="2" id="KW-1185">Reference proteome</keyword>
<proteinExistence type="predicted"/>
<accession>A0ABW0W8L8</accession>
<dbReference type="EMBL" id="JBHSOW010000106">
    <property type="protein sequence ID" value="MFC5652831.1"/>
    <property type="molecule type" value="Genomic_DNA"/>
</dbReference>
<organism evidence="1 2">
    <name type="scientific">Paenibacillus solisilvae</name>
    <dbReference type="NCBI Taxonomy" id="2486751"/>
    <lineage>
        <taxon>Bacteria</taxon>
        <taxon>Bacillati</taxon>
        <taxon>Bacillota</taxon>
        <taxon>Bacilli</taxon>
        <taxon>Bacillales</taxon>
        <taxon>Paenibacillaceae</taxon>
        <taxon>Paenibacillus</taxon>
    </lineage>
</organism>